<dbReference type="AlphaFoldDB" id="A0A4Y8JYC7"/>
<evidence type="ECO:0000256" key="1">
    <source>
        <dbReference type="ARBA" id="ARBA00022679"/>
    </source>
</evidence>
<dbReference type="InterPro" id="IPR043130">
    <property type="entry name" value="CDP-OH_PTrfase_TM_dom"/>
</dbReference>
<accession>A0A4Y8JYC7</accession>
<dbReference type="Proteomes" id="UP000297472">
    <property type="component" value="Unassembled WGS sequence"/>
</dbReference>
<dbReference type="OrthoDB" id="7390033at2"/>
<dbReference type="InterPro" id="IPR000462">
    <property type="entry name" value="CDP-OH_P_trans"/>
</dbReference>
<dbReference type="PROSITE" id="PS00379">
    <property type="entry name" value="CDP_ALCOHOL_P_TRANSF"/>
    <property type="match status" value="1"/>
</dbReference>
<keyword evidence="3" id="KW-1133">Transmembrane helix</keyword>
<keyword evidence="5" id="KW-1185">Reference proteome</keyword>
<comment type="similarity">
    <text evidence="2">Belongs to the CDP-alcohol phosphatidyltransferase class-I family.</text>
</comment>
<gene>
    <name evidence="4" type="ORF">E3T49_05640</name>
</gene>
<dbReference type="Pfam" id="PF01066">
    <property type="entry name" value="CDP-OH_P_transf"/>
    <property type="match status" value="1"/>
</dbReference>
<name>A0A4Y8JYC7_9MICO</name>
<feature type="transmembrane region" description="Helical" evidence="3">
    <location>
        <begin position="50"/>
        <end position="68"/>
    </location>
</feature>
<feature type="transmembrane region" description="Helical" evidence="3">
    <location>
        <begin position="207"/>
        <end position="224"/>
    </location>
</feature>
<dbReference type="GO" id="GO:0016780">
    <property type="term" value="F:phosphotransferase activity, for other substituted phosphate groups"/>
    <property type="evidence" value="ECO:0007669"/>
    <property type="project" value="InterPro"/>
</dbReference>
<keyword evidence="3" id="KW-0472">Membrane</keyword>
<dbReference type="InterPro" id="IPR048254">
    <property type="entry name" value="CDP_ALCOHOL_P_TRANSF_CS"/>
</dbReference>
<feature type="transmembrane region" description="Helical" evidence="3">
    <location>
        <begin position="138"/>
        <end position="160"/>
    </location>
</feature>
<evidence type="ECO:0000256" key="2">
    <source>
        <dbReference type="RuleBase" id="RU003750"/>
    </source>
</evidence>
<dbReference type="EMBL" id="SOHA01000012">
    <property type="protein sequence ID" value="TFD31739.1"/>
    <property type="molecule type" value="Genomic_DNA"/>
</dbReference>
<sequence length="251" mass="26647">MSSFGQALDRLSTAQKSKRGVSIYSRFVNRPIGRVLAAACFVLRMTPNQVTLGSAVATVLGLTLLVTATPTPASGLGVALLLMLGFALDSADGQLARLTGLRSPAGEWLDHVVDAGKIVAVHSAVLIAVFRSTDAADGWYLVPLAFQVVGIVTFVGGLLVELLRRSPAAVDQERSPSTLRAVGLLPADYGILAASFVLWGWPTLFLTGYGLLFAANLVIMVLLLNRWFRALREVSHCPPTPEAEVPRTPSA</sequence>
<reference evidence="4 5" key="1">
    <citation type="submission" date="2019-03" db="EMBL/GenBank/DDBJ databases">
        <title>Genomics of glacier-inhabiting Cryobacterium strains.</title>
        <authorList>
            <person name="Liu Q."/>
            <person name="Xin Y.-H."/>
        </authorList>
    </citation>
    <scope>NUCLEOTIDE SEQUENCE [LARGE SCALE GENOMIC DNA]</scope>
    <source>
        <strain evidence="4 5">TMT1-51</strain>
    </source>
</reference>
<dbReference type="RefSeq" id="WP_134423989.1">
    <property type="nucleotide sequence ID" value="NZ_SOHA01000012.1"/>
</dbReference>
<organism evidence="4 5">
    <name type="scientific">Cryobacterium cryoconiti</name>
    <dbReference type="NCBI Taxonomy" id="1259239"/>
    <lineage>
        <taxon>Bacteria</taxon>
        <taxon>Bacillati</taxon>
        <taxon>Actinomycetota</taxon>
        <taxon>Actinomycetes</taxon>
        <taxon>Micrococcales</taxon>
        <taxon>Microbacteriaceae</taxon>
        <taxon>Cryobacterium</taxon>
    </lineage>
</organism>
<evidence type="ECO:0000256" key="3">
    <source>
        <dbReference type="SAM" id="Phobius"/>
    </source>
</evidence>
<feature type="transmembrane region" description="Helical" evidence="3">
    <location>
        <begin position="181"/>
        <end position="201"/>
    </location>
</feature>
<dbReference type="Gene3D" id="1.20.120.1760">
    <property type="match status" value="1"/>
</dbReference>
<proteinExistence type="inferred from homology"/>
<evidence type="ECO:0000313" key="5">
    <source>
        <dbReference type="Proteomes" id="UP000297472"/>
    </source>
</evidence>
<dbReference type="GO" id="GO:0008654">
    <property type="term" value="P:phospholipid biosynthetic process"/>
    <property type="evidence" value="ECO:0007669"/>
    <property type="project" value="InterPro"/>
</dbReference>
<keyword evidence="1 2" id="KW-0808">Transferase</keyword>
<evidence type="ECO:0000313" key="4">
    <source>
        <dbReference type="EMBL" id="TFD31739.1"/>
    </source>
</evidence>
<comment type="caution">
    <text evidence="4">The sequence shown here is derived from an EMBL/GenBank/DDBJ whole genome shotgun (WGS) entry which is preliminary data.</text>
</comment>
<dbReference type="GO" id="GO:0016020">
    <property type="term" value="C:membrane"/>
    <property type="evidence" value="ECO:0007669"/>
    <property type="project" value="InterPro"/>
</dbReference>
<protein>
    <submittedName>
        <fullName evidence="4">CDP-alcohol phosphatidyltransferase family protein</fullName>
    </submittedName>
</protein>
<keyword evidence="3" id="KW-0812">Transmembrane</keyword>